<evidence type="ECO:0000256" key="3">
    <source>
        <dbReference type="ARBA" id="ARBA00022927"/>
    </source>
</evidence>
<evidence type="ECO:0000313" key="10">
    <source>
        <dbReference type="Proteomes" id="UP001201262"/>
    </source>
</evidence>
<dbReference type="Proteomes" id="UP001201262">
    <property type="component" value="Unassembled WGS sequence"/>
</dbReference>
<keyword evidence="2" id="KW-0509">mRNA transport</keyword>
<keyword evidence="7" id="KW-0472">Membrane</keyword>
<keyword evidence="6 7" id="KW-0539">Nucleus</keyword>
<comment type="subcellular location">
    <subcellularLocation>
        <location evidence="7">Nucleus</location>
        <location evidence="7">Nuclear pore complex</location>
    </subcellularLocation>
    <subcellularLocation>
        <location evidence="7">Nucleus membrane</location>
    </subcellularLocation>
</comment>
<feature type="region of interest" description="Disordered" evidence="8">
    <location>
        <begin position="1"/>
        <end position="29"/>
    </location>
</feature>
<dbReference type="GO" id="GO:0031080">
    <property type="term" value="C:nuclear pore outer ring"/>
    <property type="evidence" value="ECO:0007669"/>
    <property type="project" value="TreeGrafter"/>
</dbReference>
<dbReference type="PANTHER" id="PTHR13003:SF2">
    <property type="entry name" value="NUCLEAR PORE COMPLEX PROTEIN NUP107"/>
    <property type="match status" value="1"/>
</dbReference>
<dbReference type="AlphaFoldDB" id="A0AAD4PY40"/>
<comment type="similarity">
    <text evidence="7">Belongs to the nucleoporin Nup84/Nup107 family.</text>
</comment>
<keyword evidence="3" id="KW-0653">Protein transport</keyword>
<accession>A0AAD4PY40</accession>
<dbReference type="InterPro" id="IPR007252">
    <property type="entry name" value="Nup84/Nup107"/>
</dbReference>
<dbReference type="GO" id="GO:0006406">
    <property type="term" value="P:mRNA export from nucleus"/>
    <property type="evidence" value="ECO:0007669"/>
    <property type="project" value="TreeGrafter"/>
</dbReference>
<name>A0AAD4PY40_9EURO</name>
<evidence type="ECO:0000256" key="7">
    <source>
        <dbReference type="RuleBase" id="RU365072"/>
    </source>
</evidence>
<dbReference type="GO" id="GO:0017056">
    <property type="term" value="F:structural constituent of nuclear pore"/>
    <property type="evidence" value="ECO:0007669"/>
    <property type="project" value="UniProtKB-UniRule"/>
</dbReference>
<dbReference type="FunFam" id="1.10.3450.20:FF:000003">
    <property type="entry name" value="Nuclear pore complex protein"/>
    <property type="match status" value="1"/>
</dbReference>
<proteinExistence type="inferred from homology"/>
<dbReference type="EMBL" id="JAJTJA010000006">
    <property type="protein sequence ID" value="KAH8697334.1"/>
    <property type="molecule type" value="Genomic_DNA"/>
</dbReference>
<dbReference type="GeneID" id="70246398"/>
<evidence type="ECO:0000256" key="6">
    <source>
        <dbReference type="ARBA" id="ARBA00023242"/>
    </source>
</evidence>
<keyword evidence="10" id="KW-1185">Reference proteome</keyword>
<dbReference type="PANTHER" id="PTHR13003">
    <property type="entry name" value="NUP107-RELATED"/>
    <property type="match status" value="1"/>
</dbReference>
<dbReference type="Pfam" id="PF04121">
    <property type="entry name" value="Nup84_Nup100"/>
    <property type="match status" value="1"/>
</dbReference>
<evidence type="ECO:0000256" key="8">
    <source>
        <dbReference type="SAM" id="MobiDB-lite"/>
    </source>
</evidence>
<keyword evidence="1 7" id="KW-0813">Transport</keyword>
<reference evidence="9" key="1">
    <citation type="submission" date="2021-12" db="EMBL/GenBank/DDBJ databases">
        <title>Convergent genome expansion in fungi linked to evolution of root-endophyte symbiosis.</title>
        <authorList>
            <consortium name="DOE Joint Genome Institute"/>
            <person name="Ke Y.-H."/>
            <person name="Bonito G."/>
            <person name="Liao H.-L."/>
            <person name="Looney B."/>
            <person name="Rojas-Flechas A."/>
            <person name="Nash J."/>
            <person name="Hameed K."/>
            <person name="Schadt C."/>
            <person name="Martin F."/>
            <person name="Crous P.W."/>
            <person name="Miettinen O."/>
            <person name="Magnuson J.K."/>
            <person name="Labbe J."/>
            <person name="Jacobson D."/>
            <person name="Doktycz M.J."/>
            <person name="Veneault-Fourrey C."/>
            <person name="Kuo A."/>
            <person name="Mondo S."/>
            <person name="Calhoun S."/>
            <person name="Riley R."/>
            <person name="Ohm R."/>
            <person name="LaButti K."/>
            <person name="Andreopoulos B."/>
            <person name="Pangilinan J."/>
            <person name="Nolan M."/>
            <person name="Tritt A."/>
            <person name="Clum A."/>
            <person name="Lipzen A."/>
            <person name="Daum C."/>
            <person name="Barry K."/>
            <person name="Grigoriev I.V."/>
            <person name="Vilgalys R."/>
        </authorList>
    </citation>
    <scope>NUCLEOTIDE SEQUENCE</scope>
    <source>
        <strain evidence="9">PMI_201</strain>
    </source>
</reference>
<protein>
    <recommendedName>
        <fullName evidence="7">Nuclear pore complex protein</fullName>
    </recommendedName>
</protein>
<comment type="caution">
    <text evidence="9">The sequence shown here is derived from an EMBL/GenBank/DDBJ whole genome shotgun (WGS) entry which is preliminary data.</text>
</comment>
<dbReference type="GO" id="GO:0000973">
    <property type="term" value="P:post-transcriptional tethering of RNA polymerase II gene DNA at nuclear periphery"/>
    <property type="evidence" value="ECO:0007669"/>
    <property type="project" value="TreeGrafter"/>
</dbReference>
<gene>
    <name evidence="9" type="ORF">BGW36DRAFT_378466</name>
</gene>
<dbReference type="GO" id="GO:0006606">
    <property type="term" value="P:protein import into nucleus"/>
    <property type="evidence" value="ECO:0007669"/>
    <property type="project" value="TreeGrafter"/>
</dbReference>
<evidence type="ECO:0000313" key="9">
    <source>
        <dbReference type="EMBL" id="KAH8697334.1"/>
    </source>
</evidence>
<comment type="subunit">
    <text evidence="7">Part of the nuclear pore complex (NPC).</text>
</comment>
<evidence type="ECO:0000256" key="5">
    <source>
        <dbReference type="ARBA" id="ARBA00023132"/>
    </source>
</evidence>
<feature type="compositionally biased region" description="Polar residues" evidence="8">
    <location>
        <begin position="8"/>
        <end position="17"/>
    </location>
</feature>
<keyword evidence="5 7" id="KW-0906">Nuclear pore complex</keyword>
<organism evidence="9 10">
    <name type="scientific">Talaromyces proteolyticus</name>
    <dbReference type="NCBI Taxonomy" id="1131652"/>
    <lineage>
        <taxon>Eukaryota</taxon>
        <taxon>Fungi</taxon>
        <taxon>Dikarya</taxon>
        <taxon>Ascomycota</taxon>
        <taxon>Pezizomycotina</taxon>
        <taxon>Eurotiomycetes</taxon>
        <taxon>Eurotiomycetidae</taxon>
        <taxon>Eurotiales</taxon>
        <taxon>Trichocomaceae</taxon>
        <taxon>Talaromyces</taxon>
        <taxon>Talaromyces sect. Bacilispori</taxon>
    </lineage>
</organism>
<dbReference type="GO" id="GO:0031965">
    <property type="term" value="C:nuclear membrane"/>
    <property type="evidence" value="ECO:0007669"/>
    <property type="project" value="UniProtKB-SubCell"/>
</dbReference>
<comment type="function">
    <text evidence="7">Functions as a component of the nuclear pore complex (NPC).</text>
</comment>
<dbReference type="Gene3D" id="1.10.3450.20">
    <property type="match status" value="1"/>
</dbReference>
<dbReference type="Gene3D" id="1.20.190.50">
    <property type="match status" value="1"/>
</dbReference>
<evidence type="ECO:0000256" key="2">
    <source>
        <dbReference type="ARBA" id="ARBA00022816"/>
    </source>
</evidence>
<dbReference type="RefSeq" id="XP_046072035.1">
    <property type="nucleotide sequence ID" value="XM_046216111.1"/>
</dbReference>
<evidence type="ECO:0000256" key="1">
    <source>
        <dbReference type="ARBA" id="ARBA00022448"/>
    </source>
</evidence>
<feature type="region of interest" description="Disordered" evidence="8">
    <location>
        <begin position="740"/>
        <end position="762"/>
    </location>
</feature>
<sequence>MNGDGSLSHATSPSILQRSPAIRPPASSIFSSSGVQQVLHPLRRTADRVTRQMDAFAEKLDRFKQQDRTQGSYQAAFSLIKNYQLHASDAINEATRQSTLKRAKLGWNASREADLSTATSEEDLQRLQLEIDTWDILLNLIAVDDPTAISHAKEAQKSVFQNLHRYSTDREVWEQFLDADQHATECVMVMKWLETKAKSSAQQLDSVIANLEAQAERGTGLWAHGWLYTKESIKGQKRLRAWPQPLEPNDPGLLASLLSSEKQEPLITQLDPDAVIRQKHALQKQDQYYEQATWLTCWKMLRQGETWTKIREWSQERLESWRAVSLCGSSVDQDGSGGRLSADDSMTRMMNCRSQDAWRSACSALARNPSTNDYERAVYALLSGETEPAYKVCRSWDEYLYVFYNHILLSRYRSFCSQFSKKLTHSPLVNVPYVPEPMDYNATRLFLDGLKTHDLIGMEARNPYHTIQAAILGKNFDSFFLSTAYATSKINKAPKDLHIIPNLGVSNIDGSAIIAVRDKDALRIIAHLYIITRNLSYLRSDTSFYDTVSLNVIAYIESLQQAELIEWIPLYASFLPSGLVSNIITQVLIGVSEPREMNRMAKLLEKHDINIEAVQESLCDYVLHNTPKPGYSSFTLDCKAVRDREKKDMILMPVIKKFAGKKASPQNGRLIRCLEWYSYLEGHWSVICRLVGYLYKRFYGNGMLLEARELSEKMNLSEVSQKVLGYDIRQAHLIEENGLADASIPPSPSKSPSKKQRFRRSLSQDERSQHLVAAELVLDLEYISWAYSSLDEFQEVWEQLELNKNAEAENSEHIKELKERLQYAIEQATEHTESLLDKDYGILTNASSPEEEKQLEYIRKTYFPDIVLNYLTALYYSSLKLSRGLLVRSMELIVLIAEDNNMLDCFIDSHRMTELADAMALASAAMINAPMPKGRKKTEGVGQLDIWNITTPKEGEEYQLPAAKWP</sequence>
<evidence type="ECO:0000256" key="4">
    <source>
        <dbReference type="ARBA" id="ARBA00023010"/>
    </source>
</evidence>
<keyword evidence="4 7" id="KW-0811">Translocation</keyword>